<organism evidence="9 11">
    <name type="scientific">Clostridium symbiosum</name>
    <name type="common">Bacteroides symbiosus</name>
    <dbReference type="NCBI Taxonomy" id="1512"/>
    <lineage>
        <taxon>Bacteria</taxon>
        <taxon>Bacillati</taxon>
        <taxon>Bacillota</taxon>
        <taxon>Clostridia</taxon>
        <taxon>Lachnospirales</taxon>
        <taxon>Lachnospiraceae</taxon>
        <taxon>Otoolea</taxon>
    </lineage>
</organism>
<evidence type="ECO:0000256" key="8">
    <source>
        <dbReference type="RuleBase" id="RU363041"/>
    </source>
</evidence>
<dbReference type="Proteomes" id="UP001300871">
    <property type="component" value="Unassembled WGS sequence"/>
</dbReference>
<evidence type="ECO:0000256" key="2">
    <source>
        <dbReference type="ARBA" id="ARBA00009142"/>
    </source>
</evidence>
<protein>
    <recommendedName>
        <fullName evidence="8">Probable membrane transporter protein</fullName>
    </recommendedName>
</protein>
<evidence type="ECO:0000313" key="10">
    <source>
        <dbReference type="EMBL" id="MDB2002114.1"/>
    </source>
</evidence>
<dbReference type="GeneID" id="57970232"/>
<reference evidence="9" key="1">
    <citation type="journal article" date="2022" name="Cell Host Microbe">
        <title>Colonization of the live biotherapeutic product VE303 and modulation of the microbiota and metabolites in healthy volunteers.</title>
        <authorList>
            <person name="Dsouza M."/>
            <person name="Menon R."/>
            <person name="Crossette E."/>
            <person name="Bhattarai S.K."/>
            <person name="Schneider J."/>
            <person name="Kim Y.G."/>
            <person name="Reddy S."/>
            <person name="Caballero S."/>
            <person name="Felix C."/>
            <person name="Cornacchione L."/>
            <person name="Hendrickson J."/>
            <person name="Watson A.R."/>
            <person name="Minot S.S."/>
            <person name="Greenfield N."/>
            <person name="Schopf L."/>
            <person name="Szabady R."/>
            <person name="Patarroyo J."/>
            <person name="Smith W."/>
            <person name="Harrison P."/>
            <person name="Kuijper E.J."/>
            <person name="Kelly C.P."/>
            <person name="Olle B."/>
            <person name="Bobilev D."/>
            <person name="Silber J.L."/>
            <person name="Bucci V."/>
            <person name="Roberts B."/>
            <person name="Faith J."/>
            <person name="Norman J.M."/>
        </authorList>
    </citation>
    <scope>NUCLEOTIDE SEQUENCE</scope>
    <source>
        <strain evidence="9">VE303-04</strain>
    </source>
</reference>
<evidence type="ECO:0000256" key="4">
    <source>
        <dbReference type="ARBA" id="ARBA00022475"/>
    </source>
</evidence>
<dbReference type="Pfam" id="PF01925">
    <property type="entry name" value="TauE"/>
    <property type="match status" value="1"/>
</dbReference>
<dbReference type="InterPro" id="IPR002781">
    <property type="entry name" value="TM_pro_TauE-like"/>
</dbReference>
<proteinExistence type="inferred from homology"/>
<name>A0AAW5F2S0_CLOSY</name>
<evidence type="ECO:0000256" key="6">
    <source>
        <dbReference type="ARBA" id="ARBA00022989"/>
    </source>
</evidence>
<evidence type="ECO:0000256" key="7">
    <source>
        <dbReference type="ARBA" id="ARBA00023136"/>
    </source>
</evidence>
<dbReference type="PANTHER" id="PTHR30269">
    <property type="entry name" value="TRANSMEMBRANE PROTEIN YFCA"/>
    <property type="match status" value="1"/>
</dbReference>
<evidence type="ECO:0000256" key="1">
    <source>
        <dbReference type="ARBA" id="ARBA00004651"/>
    </source>
</evidence>
<accession>A0AAW5F2S0</accession>
<feature type="transmembrane region" description="Helical" evidence="8">
    <location>
        <begin position="6"/>
        <end position="31"/>
    </location>
</feature>
<keyword evidence="7 8" id="KW-0472">Membrane</keyword>
<comment type="caution">
    <text evidence="9">The sequence shown here is derived from an EMBL/GenBank/DDBJ whole genome shotgun (WGS) entry which is preliminary data.</text>
</comment>
<gene>
    <name evidence="9" type="ORF">K5I21_11965</name>
    <name evidence="10" type="ORF">PM006_18105</name>
</gene>
<dbReference type="AlphaFoldDB" id="A0AAW5F2S0"/>
<feature type="transmembrane region" description="Helical" evidence="8">
    <location>
        <begin position="101"/>
        <end position="118"/>
    </location>
</feature>
<evidence type="ECO:0000313" key="9">
    <source>
        <dbReference type="EMBL" id="MCK0086576.1"/>
    </source>
</evidence>
<feature type="transmembrane region" description="Helical" evidence="8">
    <location>
        <begin position="233"/>
        <end position="251"/>
    </location>
</feature>
<keyword evidence="5 8" id="KW-0812">Transmembrane</keyword>
<comment type="subcellular location">
    <subcellularLocation>
        <location evidence="1 8">Cell membrane</location>
        <topology evidence="1 8">Multi-pass membrane protein</topology>
    </subcellularLocation>
</comment>
<sequence>MEITMTHYLIVCPLVFLAGLLDSIAGGGGLISLPAFMIAGVPPHMALGTNKMCSTMGTSMATYRFAKNGYIHLKKVIWFIAAALVGSTIGSNLTLLMNEKIVEYMMIAVLPIVAFYVLRNKRMGDDSQAGTIPAKKSFIIAAAAALVVGTYDGFYGPGTGTFLILILTGAAKYTMKEAAGTTKAINLSSNVAAIVTFIINGKVLYPLGLAAGLCSIVGNYIGSGLVLSNGQKIVRPVVLIVLTILFGKILLGG</sequence>
<keyword evidence="6 8" id="KW-1133">Transmembrane helix</keyword>
<dbReference type="EMBL" id="JAINVB010000001">
    <property type="protein sequence ID" value="MCK0086576.1"/>
    <property type="molecule type" value="Genomic_DNA"/>
</dbReference>
<evidence type="ECO:0000256" key="5">
    <source>
        <dbReference type="ARBA" id="ARBA00022692"/>
    </source>
</evidence>
<feature type="transmembrane region" description="Helical" evidence="8">
    <location>
        <begin position="138"/>
        <end position="155"/>
    </location>
</feature>
<feature type="transmembrane region" description="Helical" evidence="8">
    <location>
        <begin position="76"/>
        <end position="95"/>
    </location>
</feature>
<evidence type="ECO:0000256" key="3">
    <source>
        <dbReference type="ARBA" id="ARBA00022448"/>
    </source>
</evidence>
<reference evidence="10" key="2">
    <citation type="submission" date="2023-01" db="EMBL/GenBank/DDBJ databases">
        <title>Human gut microbiome strain richness.</title>
        <authorList>
            <person name="Chen-Liaw A."/>
        </authorList>
    </citation>
    <scope>NUCLEOTIDE SEQUENCE</scope>
    <source>
        <strain evidence="10">B1_m1001713B170214d0_201011</strain>
    </source>
</reference>
<evidence type="ECO:0000313" key="11">
    <source>
        <dbReference type="Proteomes" id="UP001203136"/>
    </source>
</evidence>
<dbReference type="GO" id="GO:0005886">
    <property type="term" value="C:plasma membrane"/>
    <property type="evidence" value="ECO:0007669"/>
    <property type="project" value="UniProtKB-SubCell"/>
</dbReference>
<dbReference type="EMBL" id="JAQLGM010000059">
    <property type="protein sequence ID" value="MDB2002114.1"/>
    <property type="molecule type" value="Genomic_DNA"/>
</dbReference>
<dbReference type="Proteomes" id="UP001203136">
    <property type="component" value="Unassembled WGS sequence"/>
</dbReference>
<comment type="similarity">
    <text evidence="2 8">Belongs to the 4-toluene sulfonate uptake permease (TSUP) (TC 2.A.102) family.</text>
</comment>
<keyword evidence="4 8" id="KW-1003">Cell membrane</keyword>
<dbReference type="InterPro" id="IPR052017">
    <property type="entry name" value="TSUP"/>
</dbReference>
<dbReference type="RefSeq" id="WP_003498820.1">
    <property type="nucleotide sequence ID" value="NZ_BAABZD010000011.1"/>
</dbReference>
<keyword evidence="3" id="KW-0813">Transport</keyword>
<dbReference type="PANTHER" id="PTHR30269:SF0">
    <property type="entry name" value="MEMBRANE TRANSPORTER PROTEIN YFCA-RELATED"/>
    <property type="match status" value="1"/>
</dbReference>